<keyword evidence="6" id="KW-0812">Transmembrane</keyword>
<comment type="similarity">
    <text evidence="9">Belongs to the GSP H family.</text>
</comment>
<comment type="subcellular location">
    <subcellularLocation>
        <location evidence="1">Cell inner membrane</location>
        <topology evidence="1">Single-pass membrane protein</topology>
    </subcellularLocation>
</comment>
<dbReference type="EMBL" id="CP058627">
    <property type="protein sequence ID" value="QLG89203.1"/>
    <property type="molecule type" value="Genomic_DNA"/>
</dbReference>
<dbReference type="GO" id="GO:0015628">
    <property type="term" value="P:protein secretion by the type II secretion system"/>
    <property type="evidence" value="ECO:0007669"/>
    <property type="project" value="InterPro"/>
</dbReference>
<keyword evidence="8" id="KW-0472">Membrane</keyword>
<keyword evidence="5" id="KW-0997">Cell inner membrane</keyword>
<dbReference type="Gene3D" id="3.30.700.10">
    <property type="entry name" value="Glycoprotein, Type 4 Pilin"/>
    <property type="match status" value="1"/>
</dbReference>
<dbReference type="GO" id="GO:0005886">
    <property type="term" value="C:plasma membrane"/>
    <property type="evidence" value="ECO:0007669"/>
    <property type="project" value="UniProtKB-SubCell"/>
</dbReference>
<accession>A0A7H9BKV0</accession>
<keyword evidence="3" id="KW-1003">Cell membrane</keyword>
<dbReference type="AlphaFoldDB" id="A0A7H9BKV0"/>
<dbReference type="InterPro" id="IPR045584">
    <property type="entry name" value="Pilin-like"/>
</dbReference>
<dbReference type="NCBIfam" id="TIGR02532">
    <property type="entry name" value="IV_pilin_GFxxxE"/>
    <property type="match status" value="1"/>
</dbReference>
<dbReference type="GO" id="GO:0015627">
    <property type="term" value="C:type II protein secretion system complex"/>
    <property type="evidence" value="ECO:0007669"/>
    <property type="project" value="InterPro"/>
</dbReference>
<evidence type="ECO:0000313" key="13">
    <source>
        <dbReference type="Proteomes" id="UP000509597"/>
    </source>
</evidence>
<evidence type="ECO:0000256" key="10">
    <source>
        <dbReference type="ARBA" id="ARBA00030775"/>
    </source>
</evidence>
<organism evidence="12 13">
    <name type="scientific">Chitinibacter bivalviorum</name>
    <dbReference type="NCBI Taxonomy" id="2739434"/>
    <lineage>
        <taxon>Bacteria</taxon>
        <taxon>Pseudomonadati</taxon>
        <taxon>Pseudomonadota</taxon>
        <taxon>Betaproteobacteria</taxon>
        <taxon>Neisseriales</taxon>
        <taxon>Chitinibacteraceae</taxon>
        <taxon>Chitinibacter</taxon>
    </lineage>
</organism>
<evidence type="ECO:0000256" key="9">
    <source>
        <dbReference type="ARBA" id="ARBA00025772"/>
    </source>
</evidence>
<name>A0A7H9BKV0_9NEIS</name>
<evidence type="ECO:0000256" key="6">
    <source>
        <dbReference type="ARBA" id="ARBA00022692"/>
    </source>
</evidence>
<reference evidence="12 13" key="1">
    <citation type="submission" date="2020-07" db="EMBL/GenBank/DDBJ databases">
        <title>Complete genome sequence of Chitinibacter sp. 2T18.</title>
        <authorList>
            <person name="Bae J.-W."/>
            <person name="Choi J.-W."/>
        </authorList>
    </citation>
    <scope>NUCLEOTIDE SEQUENCE [LARGE SCALE GENOMIC DNA]</scope>
    <source>
        <strain evidence="12 13">2T18</strain>
    </source>
</reference>
<dbReference type="InterPro" id="IPR022346">
    <property type="entry name" value="T2SS_GspH"/>
</dbReference>
<evidence type="ECO:0000259" key="11">
    <source>
        <dbReference type="Pfam" id="PF12019"/>
    </source>
</evidence>
<evidence type="ECO:0000256" key="1">
    <source>
        <dbReference type="ARBA" id="ARBA00004377"/>
    </source>
</evidence>
<dbReference type="KEGG" id="chiz:HQ393_13645"/>
<evidence type="ECO:0000256" key="5">
    <source>
        <dbReference type="ARBA" id="ARBA00022519"/>
    </source>
</evidence>
<evidence type="ECO:0000256" key="8">
    <source>
        <dbReference type="ARBA" id="ARBA00023136"/>
    </source>
</evidence>
<evidence type="ECO:0000313" key="12">
    <source>
        <dbReference type="EMBL" id="QLG89203.1"/>
    </source>
</evidence>
<protein>
    <recommendedName>
        <fullName evidence="2">Type II secretion system protein H</fullName>
    </recommendedName>
    <alternativeName>
        <fullName evidence="10">General secretion pathway protein H</fullName>
    </alternativeName>
</protein>
<dbReference type="Pfam" id="PF07963">
    <property type="entry name" value="N_methyl"/>
    <property type="match status" value="1"/>
</dbReference>
<keyword evidence="13" id="KW-1185">Reference proteome</keyword>
<evidence type="ECO:0000256" key="2">
    <source>
        <dbReference type="ARBA" id="ARBA00021549"/>
    </source>
</evidence>
<gene>
    <name evidence="12" type="ORF">HQ393_13645</name>
</gene>
<dbReference type="SUPFAM" id="SSF54523">
    <property type="entry name" value="Pili subunits"/>
    <property type="match status" value="1"/>
</dbReference>
<dbReference type="Proteomes" id="UP000509597">
    <property type="component" value="Chromosome"/>
</dbReference>
<dbReference type="InterPro" id="IPR012902">
    <property type="entry name" value="N_methyl_site"/>
</dbReference>
<keyword evidence="7" id="KW-1133">Transmembrane helix</keyword>
<sequence length="173" mass="18264">MSIYSRKKMHGMTLIEMMITISILGILSAIAIPNMMDWVRDARLASQSDLLVTGLSSARLEAVKRRSDVVFCPANDANTATACSGTAADWSKGWLIMTGTEIIQRFVVQKGITISPTVAGAAITSTTFNATLGSSQAAGLVNFSACITGRKGHSVAIYQSGHISKSITSTTCS</sequence>
<evidence type="ECO:0000256" key="3">
    <source>
        <dbReference type="ARBA" id="ARBA00022475"/>
    </source>
</evidence>
<proteinExistence type="inferred from homology"/>
<evidence type="ECO:0000256" key="4">
    <source>
        <dbReference type="ARBA" id="ARBA00022481"/>
    </source>
</evidence>
<dbReference type="RefSeq" id="WP_179355699.1">
    <property type="nucleotide sequence ID" value="NZ_CP058627.1"/>
</dbReference>
<dbReference type="PROSITE" id="PS00409">
    <property type="entry name" value="PROKAR_NTER_METHYL"/>
    <property type="match status" value="1"/>
</dbReference>
<feature type="domain" description="General secretion pathway GspH" evidence="11">
    <location>
        <begin position="49"/>
        <end position="159"/>
    </location>
</feature>
<evidence type="ECO:0000256" key="7">
    <source>
        <dbReference type="ARBA" id="ARBA00022989"/>
    </source>
</evidence>
<dbReference type="Pfam" id="PF12019">
    <property type="entry name" value="GspH"/>
    <property type="match status" value="1"/>
</dbReference>
<keyword evidence="4" id="KW-0488">Methylation</keyword>